<dbReference type="OrthoDB" id="9805924at2"/>
<dbReference type="Proteomes" id="UP000250369">
    <property type="component" value="Unassembled WGS sequence"/>
</dbReference>
<protein>
    <recommendedName>
        <fullName evidence="3">N-acetyltransferase domain-containing protein</fullName>
    </recommendedName>
</protein>
<dbReference type="InterPro" id="IPR050680">
    <property type="entry name" value="YpeA/RimI_acetyltransf"/>
</dbReference>
<accession>A0A329MP99</accession>
<keyword evidence="1" id="KW-0808">Transferase</keyword>
<dbReference type="Gene3D" id="3.40.630.30">
    <property type="match status" value="1"/>
</dbReference>
<dbReference type="PANTHER" id="PTHR43420:SF12">
    <property type="entry name" value="N-ACETYLTRANSFERASE DOMAIN-CONTAINING PROTEIN"/>
    <property type="match status" value="1"/>
</dbReference>
<dbReference type="InterPro" id="IPR056935">
    <property type="entry name" value="Rv0428c-like_C"/>
</dbReference>
<dbReference type="InterPro" id="IPR000182">
    <property type="entry name" value="GNAT_dom"/>
</dbReference>
<comment type="caution">
    <text evidence="4">The sequence shown here is derived from an EMBL/GenBank/DDBJ whole genome shotgun (WGS) entry which is preliminary data.</text>
</comment>
<dbReference type="CDD" id="cd04301">
    <property type="entry name" value="NAT_SF"/>
    <property type="match status" value="1"/>
</dbReference>
<feature type="domain" description="N-acetyltransferase" evidence="3">
    <location>
        <begin position="125"/>
        <end position="255"/>
    </location>
</feature>
<dbReference type="Pfam" id="PF24553">
    <property type="entry name" value="Rv0428c_C"/>
    <property type="match status" value="1"/>
</dbReference>
<organism evidence="4 5">
    <name type="scientific">Paenibacillus contaminans</name>
    <dbReference type="NCBI Taxonomy" id="450362"/>
    <lineage>
        <taxon>Bacteria</taxon>
        <taxon>Bacillati</taxon>
        <taxon>Bacillota</taxon>
        <taxon>Bacilli</taxon>
        <taxon>Bacillales</taxon>
        <taxon>Paenibacillaceae</taxon>
        <taxon>Paenibacillus</taxon>
    </lineage>
</organism>
<reference evidence="4 5" key="1">
    <citation type="journal article" date="2009" name="Int. J. Syst. Evol. Microbiol.">
        <title>Paenibacillus contaminans sp. nov., isolated from a contaminated laboratory plate.</title>
        <authorList>
            <person name="Chou J.H."/>
            <person name="Lee J.H."/>
            <person name="Lin M.C."/>
            <person name="Chang P.S."/>
            <person name="Arun A.B."/>
            <person name="Young C.C."/>
            <person name="Chen W.M."/>
        </authorList>
    </citation>
    <scope>NUCLEOTIDE SEQUENCE [LARGE SCALE GENOMIC DNA]</scope>
    <source>
        <strain evidence="4 5">CKOBP-6</strain>
    </source>
</reference>
<gene>
    <name evidence="4" type="ORF">DQG23_13635</name>
</gene>
<evidence type="ECO:0000256" key="1">
    <source>
        <dbReference type="ARBA" id="ARBA00022679"/>
    </source>
</evidence>
<evidence type="ECO:0000313" key="4">
    <source>
        <dbReference type="EMBL" id="RAV20553.1"/>
    </source>
</evidence>
<dbReference type="RefSeq" id="WP_113031410.1">
    <property type="nucleotide sequence ID" value="NZ_QMFB01000007.1"/>
</dbReference>
<dbReference type="GO" id="GO:0016747">
    <property type="term" value="F:acyltransferase activity, transferring groups other than amino-acyl groups"/>
    <property type="evidence" value="ECO:0007669"/>
    <property type="project" value="InterPro"/>
</dbReference>
<dbReference type="AlphaFoldDB" id="A0A329MP99"/>
<evidence type="ECO:0000259" key="3">
    <source>
        <dbReference type="PROSITE" id="PS51186"/>
    </source>
</evidence>
<keyword evidence="5" id="KW-1185">Reference proteome</keyword>
<dbReference type="PROSITE" id="PS51186">
    <property type="entry name" value="GNAT"/>
    <property type="match status" value="1"/>
</dbReference>
<dbReference type="SUPFAM" id="SSF55729">
    <property type="entry name" value="Acyl-CoA N-acyltransferases (Nat)"/>
    <property type="match status" value="1"/>
</dbReference>
<evidence type="ECO:0000313" key="5">
    <source>
        <dbReference type="Proteomes" id="UP000250369"/>
    </source>
</evidence>
<keyword evidence="2" id="KW-0012">Acyltransferase</keyword>
<dbReference type="EMBL" id="QMFB01000007">
    <property type="protein sequence ID" value="RAV20553.1"/>
    <property type="molecule type" value="Genomic_DNA"/>
</dbReference>
<sequence length="255" mass="28561">MTNSQDPLTQIALLERLAANTWPAAVDRKLGEWRLRAANGVTRRANSVLAVGKPPEDSDWLREVEDFYAGHGLPARFHISPASPPWLDAALESEGYLDDMHTSLLIADANASRSLPEPEGRFRVMLYKYANEEWLNHFLACEGYEESRRHAYERIFTAIEPNRRFASFEVDGTPAAVGTAVVEGGWAGFMNIAVAESFRRQGVGLQLMKVLIDWACGQGADGLYLQVVKDNEAALRLYAKIGFTHLFDYHYKVKS</sequence>
<name>A0A329MP99_9BACL</name>
<proteinExistence type="predicted"/>
<dbReference type="PANTHER" id="PTHR43420">
    <property type="entry name" value="ACETYLTRANSFERASE"/>
    <property type="match status" value="1"/>
</dbReference>
<evidence type="ECO:0000256" key="2">
    <source>
        <dbReference type="ARBA" id="ARBA00023315"/>
    </source>
</evidence>
<dbReference type="InterPro" id="IPR016181">
    <property type="entry name" value="Acyl_CoA_acyltransferase"/>
</dbReference>